<gene>
    <name evidence="1" type="ORF">CWI75_16575</name>
</gene>
<dbReference type="RefSeq" id="WP_101522644.1">
    <property type="nucleotide sequence ID" value="NZ_PKLZ01000015.1"/>
</dbReference>
<dbReference type="Pfam" id="PF11855">
    <property type="entry name" value="DUF3375"/>
    <property type="match status" value="1"/>
</dbReference>
<evidence type="ECO:0000313" key="2">
    <source>
        <dbReference type="Proteomes" id="UP000234845"/>
    </source>
</evidence>
<comment type="caution">
    <text evidence="1">The sequence shown here is derived from an EMBL/GenBank/DDBJ whole genome shotgun (WGS) entry which is preliminary data.</text>
</comment>
<dbReference type="Proteomes" id="UP000234845">
    <property type="component" value="Unassembled WGS sequence"/>
</dbReference>
<keyword evidence="2" id="KW-1185">Reference proteome</keyword>
<dbReference type="InterPro" id="IPR021804">
    <property type="entry name" value="DUF3375"/>
</dbReference>
<evidence type="ECO:0000313" key="1">
    <source>
        <dbReference type="EMBL" id="PLW81246.1"/>
    </source>
</evidence>
<reference evidence="2" key="1">
    <citation type="submission" date="2017-11" db="EMBL/GenBank/DDBJ databases">
        <title>The draft genome sequence of Chromatocurvus sp. F02.</title>
        <authorList>
            <person name="Du Z.-J."/>
            <person name="Chang Y.-Q."/>
        </authorList>
    </citation>
    <scope>NUCLEOTIDE SEQUENCE [LARGE SCALE GENOMIC DNA]</scope>
    <source>
        <strain evidence="2">F02</strain>
    </source>
</reference>
<name>A0A2N5XYM6_9GAMM</name>
<organism evidence="1 2">
    <name type="scientific">Kineobactrum sediminis</name>
    <dbReference type="NCBI Taxonomy" id="1905677"/>
    <lineage>
        <taxon>Bacteria</taxon>
        <taxon>Pseudomonadati</taxon>
        <taxon>Pseudomonadota</taxon>
        <taxon>Gammaproteobacteria</taxon>
        <taxon>Cellvibrionales</taxon>
        <taxon>Halieaceae</taxon>
        <taxon>Kineobactrum</taxon>
    </lineage>
</organism>
<dbReference type="AlphaFoldDB" id="A0A2N5XYM6"/>
<dbReference type="OrthoDB" id="138803at2"/>
<dbReference type="EMBL" id="PKLZ01000015">
    <property type="protein sequence ID" value="PLW81246.1"/>
    <property type="molecule type" value="Genomic_DNA"/>
</dbReference>
<proteinExistence type="predicted"/>
<sequence>MNFSGWLARFRRLQDEHTTWKLLHADNAPVILAFIANLFAEENEVPFARARIALDAELARGRELGYWQSESGAGIQVEYLTIFFYSASSKKWYP</sequence>
<protein>
    <submittedName>
        <fullName evidence="1">Uncharacterized protein</fullName>
    </submittedName>
</protein>
<accession>A0A2N5XYM6</accession>